<dbReference type="SUPFAM" id="SSF159501">
    <property type="entry name" value="EreA/ChaN-like"/>
    <property type="match status" value="1"/>
</dbReference>
<name>A0ABV6G4Z1_9GAMM</name>
<dbReference type="EMBL" id="JBHLVX010000049">
    <property type="protein sequence ID" value="MFC0268728.1"/>
    <property type="molecule type" value="Genomic_DNA"/>
</dbReference>
<accession>A0ABV6G4Z1</accession>
<gene>
    <name evidence="1" type="ORF">ACFFHW_12185</name>
</gene>
<evidence type="ECO:0000313" key="2">
    <source>
        <dbReference type="Proteomes" id="UP001589814"/>
    </source>
</evidence>
<sequence length="293" mass="32823">MSAGLDPFETLAAALERAPLVGLGEIHWCPAVLEAWCELIESPALAGSFDDIVVEFGASQHQALIDRYISGENVEDIDAVRRDTLYFLLWSAPVYVRFFERIRALNRRRAPHSPLRVVLAEPPVDWRHLDAEAFAAAHREREARYVECIEREVLGRGRRALLIFGLRHLARAGGSDGDSLAERLLARRPASITLIHPFHAQKGLFSVDQLPPAPAYHHMIATPPGSGVPADYLWQLGELPRRAALPNNLFDDPRWLDAATLRLAGLGKAHIERARGLMSEPQRRLFDHRLARS</sequence>
<protein>
    <submittedName>
        <fullName evidence="1">Uncharacterized protein</fullName>
    </submittedName>
</protein>
<proteinExistence type="predicted"/>
<organism evidence="1 2">
    <name type="scientific">Kushneria aurantia</name>
    <dbReference type="NCBI Taxonomy" id="504092"/>
    <lineage>
        <taxon>Bacteria</taxon>
        <taxon>Pseudomonadati</taxon>
        <taxon>Pseudomonadota</taxon>
        <taxon>Gammaproteobacteria</taxon>
        <taxon>Oceanospirillales</taxon>
        <taxon>Halomonadaceae</taxon>
        <taxon>Kushneria</taxon>
    </lineage>
</organism>
<keyword evidence="2" id="KW-1185">Reference proteome</keyword>
<reference evidence="1 2" key="1">
    <citation type="submission" date="2024-09" db="EMBL/GenBank/DDBJ databases">
        <authorList>
            <person name="Sun Q."/>
            <person name="Mori K."/>
        </authorList>
    </citation>
    <scope>NUCLEOTIDE SEQUENCE [LARGE SCALE GENOMIC DNA]</scope>
    <source>
        <strain evidence="1 2">CCM 7415</strain>
    </source>
</reference>
<dbReference type="RefSeq" id="WP_019952999.1">
    <property type="nucleotide sequence ID" value="NZ_JBHLVX010000049.1"/>
</dbReference>
<comment type="caution">
    <text evidence="1">The sequence shown here is derived from an EMBL/GenBank/DDBJ whole genome shotgun (WGS) entry which is preliminary data.</text>
</comment>
<dbReference type="Proteomes" id="UP001589814">
    <property type="component" value="Unassembled WGS sequence"/>
</dbReference>
<evidence type="ECO:0000313" key="1">
    <source>
        <dbReference type="EMBL" id="MFC0268728.1"/>
    </source>
</evidence>